<keyword evidence="1" id="KW-1133">Transmembrane helix</keyword>
<evidence type="ECO:0000313" key="2">
    <source>
        <dbReference type="EMBL" id="HIS70451.1"/>
    </source>
</evidence>
<reference evidence="2" key="1">
    <citation type="submission" date="2020-10" db="EMBL/GenBank/DDBJ databases">
        <authorList>
            <person name="Gilroy R."/>
        </authorList>
    </citation>
    <scope>NUCLEOTIDE SEQUENCE</scope>
    <source>
        <strain evidence="2">ChiGjej3B3-5194</strain>
    </source>
</reference>
<accession>A0A9D1JX17</accession>
<keyword evidence="1" id="KW-0812">Transmembrane</keyword>
<gene>
    <name evidence="2" type="ORF">IAD02_00475</name>
</gene>
<evidence type="ECO:0000313" key="3">
    <source>
        <dbReference type="Proteomes" id="UP000886742"/>
    </source>
</evidence>
<reference evidence="2" key="2">
    <citation type="journal article" date="2021" name="PeerJ">
        <title>Extensive microbial diversity within the chicken gut microbiome revealed by metagenomics and culture.</title>
        <authorList>
            <person name="Gilroy R."/>
            <person name="Ravi A."/>
            <person name="Getino M."/>
            <person name="Pursley I."/>
            <person name="Horton D.L."/>
            <person name="Alikhan N.F."/>
            <person name="Baker D."/>
            <person name="Gharbi K."/>
            <person name="Hall N."/>
            <person name="Watson M."/>
            <person name="Adriaenssens E.M."/>
            <person name="Foster-Nyarko E."/>
            <person name="Jarju S."/>
            <person name="Secka A."/>
            <person name="Antonio M."/>
            <person name="Oren A."/>
            <person name="Chaudhuri R.R."/>
            <person name="La Ragione R."/>
            <person name="Hildebrand F."/>
            <person name="Pallen M.J."/>
        </authorList>
    </citation>
    <scope>NUCLEOTIDE SEQUENCE</scope>
    <source>
        <strain evidence="2">ChiGjej3B3-5194</strain>
    </source>
</reference>
<dbReference type="EMBL" id="DVJI01000003">
    <property type="protein sequence ID" value="HIS70451.1"/>
    <property type="molecule type" value="Genomic_DNA"/>
</dbReference>
<feature type="transmembrane region" description="Helical" evidence="1">
    <location>
        <begin position="29"/>
        <end position="47"/>
    </location>
</feature>
<proteinExistence type="predicted"/>
<keyword evidence="1" id="KW-0472">Membrane</keyword>
<sequence length="89" mass="10408">MVVNMLERREVSGNIIGAPVKVKLTGGRYFFIALGIMMTMFAAYCIVDELNEANELKRCEIDIQRQRLELEQRQYTLDSLKYFSNQKVR</sequence>
<organism evidence="2 3">
    <name type="scientific">Candidatus Enterousia intestinigallinarum</name>
    <dbReference type="NCBI Taxonomy" id="2840790"/>
    <lineage>
        <taxon>Bacteria</taxon>
        <taxon>Pseudomonadati</taxon>
        <taxon>Pseudomonadota</taxon>
        <taxon>Alphaproteobacteria</taxon>
        <taxon>Candidatus Enterousia</taxon>
    </lineage>
</organism>
<dbReference type="Proteomes" id="UP000886742">
    <property type="component" value="Unassembled WGS sequence"/>
</dbReference>
<name>A0A9D1JX17_9PROT</name>
<protein>
    <submittedName>
        <fullName evidence="2">Uncharacterized protein</fullName>
    </submittedName>
</protein>
<comment type="caution">
    <text evidence="2">The sequence shown here is derived from an EMBL/GenBank/DDBJ whole genome shotgun (WGS) entry which is preliminary data.</text>
</comment>
<evidence type="ECO:0000256" key="1">
    <source>
        <dbReference type="SAM" id="Phobius"/>
    </source>
</evidence>
<dbReference type="AlphaFoldDB" id="A0A9D1JX17"/>